<dbReference type="SUPFAM" id="SSF47413">
    <property type="entry name" value="lambda repressor-like DNA-binding domains"/>
    <property type="match status" value="1"/>
</dbReference>
<gene>
    <name evidence="2" type="ordered locus">CHU_0271</name>
</gene>
<organism evidence="2 3">
    <name type="scientific">Cytophaga hutchinsonii (strain ATCC 33406 / DSM 1761 / CIP 103989 / NBRC 15051 / NCIMB 9469 / D465)</name>
    <dbReference type="NCBI Taxonomy" id="269798"/>
    <lineage>
        <taxon>Bacteria</taxon>
        <taxon>Pseudomonadati</taxon>
        <taxon>Bacteroidota</taxon>
        <taxon>Cytophagia</taxon>
        <taxon>Cytophagales</taxon>
        <taxon>Cytophagaceae</taxon>
        <taxon>Cytophaga</taxon>
    </lineage>
</organism>
<dbReference type="EMBL" id="CP000383">
    <property type="protein sequence ID" value="ABG57563.1"/>
    <property type="molecule type" value="Genomic_DNA"/>
</dbReference>
<dbReference type="KEGG" id="chu:CHU_0271"/>
<dbReference type="AlphaFoldDB" id="A0A6N4SMS1"/>
<sequence>MGQVKNQKLMEQIARKIKSLRGKSGLSQEAVYHDTGIHIGRIEAGQSNITVSTLDAICTYFDTDLETFFVEIKK</sequence>
<evidence type="ECO:0000313" key="2">
    <source>
        <dbReference type="EMBL" id="ABG57563.1"/>
    </source>
</evidence>
<name>A0A6N4SMS1_CYTH3</name>
<dbReference type="InterPro" id="IPR001387">
    <property type="entry name" value="Cro/C1-type_HTH"/>
</dbReference>
<dbReference type="GO" id="GO:0003677">
    <property type="term" value="F:DNA binding"/>
    <property type="evidence" value="ECO:0007669"/>
    <property type="project" value="InterPro"/>
</dbReference>
<dbReference type="PROSITE" id="PS50943">
    <property type="entry name" value="HTH_CROC1"/>
    <property type="match status" value="1"/>
</dbReference>
<dbReference type="CDD" id="cd00093">
    <property type="entry name" value="HTH_XRE"/>
    <property type="match status" value="1"/>
</dbReference>
<keyword evidence="3" id="KW-1185">Reference proteome</keyword>
<reference evidence="2 3" key="1">
    <citation type="journal article" date="2007" name="Appl. Environ. Microbiol.">
        <title>Genome sequence of the cellulolytic gliding bacterium Cytophaga hutchinsonii.</title>
        <authorList>
            <person name="Xie G."/>
            <person name="Bruce D.C."/>
            <person name="Challacombe J.F."/>
            <person name="Chertkov O."/>
            <person name="Detter J.C."/>
            <person name="Gilna P."/>
            <person name="Han C.S."/>
            <person name="Lucas S."/>
            <person name="Misra M."/>
            <person name="Myers G.L."/>
            <person name="Richardson P."/>
            <person name="Tapia R."/>
            <person name="Thayer N."/>
            <person name="Thompson L.S."/>
            <person name="Brettin T.S."/>
            <person name="Henrissat B."/>
            <person name="Wilson D.B."/>
            <person name="McBride M.J."/>
        </authorList>
    </citation>
    <scope>NUCLEOTIDE SEQUENCE [LARGE SCALE GENOMIC DNA]</scope>
    <source>
        <strain evidence="3">ATCC 33406 / DSM 1761 / CIP 103989 / NBRC 15051 / NCIMB 9469 / D465</strain>
    </source>
</reference>
<dbReference type="Gene3D" id="1.10.260.40">
    <property type="entry name" value="lambda repressor-like DNA-binding domains"/>
    <property type="match status" value="1"/>
</dbReference>
<dbReference type="Pfam" id="PF01381">
    <property type="entry name" value="HTH_3"/>
    <property type="match status" value="1"/>
</dbReference>
<proteinExistence type="predicted"/>
<protein>
    <recommendedName>
        <fullName evidence="1">HTH cro/C1-type domain-containing protein</fullName>
    </recommendedName>
</protein>
<accession>A0A6N4SMS1</accession>
<evidence type="ECO:0000259" key="1">
    <source>
        <dbReference type="PROSITE" id="PS50943"/>
    </source>
</evidence>
<dbReference type="InterPro" id="IPR010982">
    <property type="entry name" value="Lambda_DNA-bd_dom_sf"/>
</dbReference>
<dbReference type="SMART" id="SM00530">
    <property type="entry name" value="HTH_XRE"/>
    <property type="match status" value="1"/>
</dbReference>
<feature type="domain" description="HTH cro/C1-type" evidence="1">
    <location>
        <begin position="17"/>
        <end position="68"/>
    </location>
</feature>
<dbReference type="Proteomes" id="UP000001822">
    <property type="component" value="Chromosome"/>
</dbReference>
<evidence type="ECO:0000313" key="3">
    <source>
        <dbReference type="Proteomes" id="UP000001822"/>
    </source>
</evidence>